<dbReference type="OrthoDB" id="9807767at2"/>
<organism evidence="7 8">
    <name type="scientific">Oceanobacillus chungangensis</name>
    <dbReference type="NCBI Taxonomy" id="1229152"/>
    <lineage>
        <taxon>Bacteria</taxon>
        <taxon>Bacillati</taxon>
        <taxon>Bacillota</taxon>
        <taxon>Bacilli</taxon>
        <taxon>Bacillales</taxon>
        <taxon>Bacillaceae</taxon>
        <taxon>Oceanobacillus</taxon>
    </lineage>
</organism>
<dbReference type="SUPFAM" id="SSF52972">
    <property type="entry name" value="ITPase-like"/>
    <property type="match status" value="1"/>
</dbReference>
<dbReference type="RefSeq" id="WP_115750817.1">
    <property type="nucleotide sequence ID" value="NZ_PIOD01000021.1"/>
</dbReference>
<keyword evidence="5 6" id="KW-0546">Nucleotide metabolism</keyword>
<comment type="function">
    <text evidence="6">Nucleoside triphosphate pyrophosphatase that hydrolyzes dTTP and UTP. May have a dual role in cell division arrest and in preventing the incorporation of modified nucleotides into cellular nucleic acids.</text>
</comment>
<dbReference type="GO" id="GO:0005737">
    <property type="term" value="C:cytoplasm"/>
    <property type="evidence" value="ECO:0007669"/>
    <property type="project" value="UniProtKB-SubCell"/>
</dbReference>
<protein>
    <recommendedName>
        <fullName evidence="6">dTTP/UTP pyrophosphatase</fullName>
        <shortName evidence="6">dTTPase/UTPase</shortName>
        <ecNumber evidence="6">3.6.1.9</ecNumber>
    </recommendedName>
    <alternativeName>
        <fullName evidence="6">Nucleoside triphosphate pyrophosphatase</fullName>
    </alternativeName>
    <alternativeName>
        <fullName evidence="6">Nucleotide pyrophosphatase</fullName>
        <shortName evidence="6">Nucleotide PPase</shortName>
    </alternativeName>
</protein>
<evidence type="ECO:0000256" key="3">
    <source>
        <dbReference type="ARBA" id="ARBA00022490"/>
    </source>
</evidence>
<dbReference type="CDD" id="cd00555">
    <property type="entry name" value="Maf"/>
    <property type="match status" value="1"/>
</dbReference>
<dbReference type="InterPro" id="IPR003697">
    <property type="entry name" value="Maf-like"/>
</dbReference>
<keyword evidence="4 6" id="KW-0378">Hydrolase</keyword>
<dbReference type="Proteomes" id="UP000256520">
    <property type="component" value="Unassembled WGS sequence"/>
</dbReference>
<feature type="site" description="Important for substrate specificity" evidence="6">
    <location>
        <position position="153"/>
    </location>
</feature>
<dbReference type="EC" id="3.6.1.9" evidence="6"/>
<dbReference type="PIRSF" id="PIRSF006305">
    <property type="entry name" value="Maf"/>
    <property type="match status" value="1"/>
</dbReference>
<dbReference type="GO" id="GO:0036221">
    <property type="term" value="F:UTP diphosphatase activity"/>
    <property type="evidence" value="ECO:0007669"/>
    <property type="project" value="RHEA"/>
</dbReference>
<comment type="similarity">
    <text evidence="6">Belongs to the Maf family. YhdE subfamily.</text>
</comment>
<keyword evidence="3 6" id="KW-0963">Cytoplasm</keyword>
<sequence>MTKKLILASSSPRRQELLRQVKIPFAFRKQDIDESLIITSDPLKKVKQLSQLKGQSILIEHKDEVIISADTVVTYNQRIFEKPKNKEDALQMLSALSGDVHEVFTGVMIRSVDEEIVFVERTKVEFWQLTKEEIEWYISTNEPYDKAGAYGIQSIGATFVKQIIGDYYNVMGLPISRVVRELREFEVYPETALLN</sequence>
<dbReference type="Gene3D" id="3.90.950.10">
    <property type="match status" value="1"/>
</dbReference>
<comment type="caution">
    <text evidence="7">The sequence shown here is derived from an EMBL/GenBank/DDBJ whole genome shotgun (WGS) entry which is preliminary data.</text>
</comment>
<evidence type="ECO:0000256" key="2">
    <source>
        <dbReference type="ARBA" id="ARBA00004496"/>
    </source>
</evidence>
<feature type="active site" description="Proton acceptor" evidence="6">
    <location>
        <position position="70"/>
    </location>
</feature>
<feature type="site" description="Important for substrate specificity" evidence="6">
    <location>
        <position position="71"/>
    </location>
</feature>
<comment type="cofactor">
    <cofactor evidence="1 6">
        <name>a divalent metal cation</name>
        <dbReference type="ChEBI" id="CHEBI:60240"/>
    </cofactor>
</comment>
<evidence type="ECO:0000256" key="5">
    <source>
        <dbReference type="ARBA" id="ARBA00023080"/>
    </source>
</evidence>
<evidence type="ECO:0000256" key="1">
    <source>
        <dbReference type="ARBA" id="ARBA00001968"/>
    </source>
</evidence>
<evidence type="ECO:0000256" key="4">
    <source>
        <dbReference type="ARBA" id="ARBA00022801"/>
    </source>
</evidence>
<name>A0A3D8PKC3_9BACI</name>
<comment type="subcellular location">
    <subcellularLocation>
        <location evidence="2 6">Cytoplasm</location>
    </subcellularLocation>
</comment>
<keyword evidence="8" id="KW-1185">Reference proteome</keyword>
<gene>
    <name evidence="7" type="ORF">CWR45_15695</name>
</gene>
<evidence type="ECO:0000256" key="6">
    <source>
        <dbReference type="HAMAP-Rule" id="MF_00528"/>
    </source>
</evidence>
<dbReference type="NCBIfam" id="TIGR00172">
    <property type="entry name" value="maf"/>
    <property type="match status" value="1"/>
</dbReference>
<reference evidence="8" key="1">
    <citation type="submission" date="2017-11" db="EMBL/GenBank/DDBJ databases">
        <authorList>
            <person name="Zhu W."/>
        </authorList>
    </citation>
    <scope>NUCLEOTIDE SEQUENCE [LARGE SCALE GENOMIC DNA]</scope>
    <source>
        <strain evidence="8">CAU 1051</strain>
    </source>
</reference>
<comment type="catalytic activity">
    <reaction evidence="6">
        <text>dTTP + H2O = dTMP + diphosphate + H(+)</text>
        <dbReference type="Rhea" id="RHEA:28534"/>
        <dbReference type="ChEBI" id="CHEBI:15377"/>
        <dbReference type="ChEBI" id="CHEBI:15378"/>
        <dbReference type="ChEBI" id="CHEBI:33019"/>
        <dbReference type="ChEBI" id="CHEBI:37568"/>
        <dbReference type="ChEBI" id="CHEBI:63528"/>
        <dbReference type="EC" id="3.6.1.9"/>
    </reaction>
</comment>
<dbReference type="InterPro" id="IPR029001">
    <property type="entry name" value="ITPase-like_fam"/>
</dbReference>
<accession>A0A3D8PKC3</accession>
<dbReference type="PANTHER" id="PTHR43213">
    <property type="entry name" value="BIFUNCTIONAL DTTP/UTP PYROPHOSPHATASE/METHYLTRANSFERASE PROTEIN-RELATED"/>
    <property type="match status" value="1"/>
</dbReference>
<evidence type="ECO:0000313" key="7">
    <source>
        <dbReference type="EMBL" id="RDW15937.1"/>
    </source>
</evidence>
<comment type="caution">
    <text evidence="6">Lacks conserved residue(s) required for the propagation of feature annotation.</text>
</comment>
<dbReference type="EMBL" id="PIOD01000021">
    <property type="protein sequence ID" value="RDW15937.1"/>
    <property type="molecule type" value="Genomic_DNA"/>
</dbReference>
<feature type="site" description="Important for substrate specificity" evidence="6">
    <location>
        <position position="13"/>
    </location>
</feature>
<dbReference type="Pfam" id="PF02545">
    <property type="entry name" value="Maf"/>
    <property type="match status" value="1"/>
</dbReference>
<dbReference type="GO" id="GO:0009117">
    <property type="term" value="P:nucleotide metabolic process"/>
    <property type="evidence" value="ECO:0007669"/>
    <property type="project" value="UniProtKB-KW"/>
</dbReference>
<comment type="catalytic activity">
    <reaction evidence="6">
        <text>UTP + H2O = UMP + diphosphate + H(+)</text>
        <dbReference type="Rhea" id="RHEA:29395"/>
        <dbReference type="ChEBI" id="CHEBI:15377"/>
        <dbReference type="ChEBI" id="CHEBI:15378"/>
        <dbReference type="ChEBI" id="CHEBI:33019"/>
        <dbReference type="ChEBI" id="CHEBI:46398"/>
        <dbReference type="ChEBI" id="CHEBI:57865"/>
        <dbReference type="EC" id="3.6.1.9"/>
    </reaction>
</comment>
<proteinExistence type="inferred from homology"/>
<dbReference type="PANTHER" id="PTHR43213:SF5">
    <property type="entry name" value="BIFUNCTIONAL DTTP_UTP PYROPHOSPHATASE_METHYLTRANSFERASE PROTEIN-RELATED"/>
    <property type="match status" value="1"/>
</dbReference>
<dbReference type="HAMAP" id="MF_00528">
    <property type="entry name" value="Maf"/>
    <property type="match status" value="1"/>
</dbReference>
<evidence type="ECO:0000313" key="8">
    <source>
        <dbReference type="Proteomes" id="UP000256520"/>
    </source>
</evidence>
<dbReference type="GO" id="GO:0036218">
    <property type="term" value="F:dTTP diphosphatase activity"/>
    <property type="evidence" value="ECO:0007669"/>
    <property type="project" value="RHEA"/>
</dbReference>
<dbReference type="AlphaFoldDB" id="A0A3D8PKC3"/>
<dbReference type="FunFam" id="3.90.950.10:FF:000005">
    <property type="entry name" value="7-methyl-GTP pyrophosphatase"/>
    <property type="match status" value="1"/>
</dbReference>